<dbReference type="PANTHER" id="PTHR10357">
    <property type="entry name" value="ALPHA-AMYLASE FAMILY MEMBER"/>
    <property type="match status" value="1"/>
</dbReference>
<dbReference type="Proteomes" id="UP000197535">
    <property type="component" value="Unassembled WGS sequence"/>
</dbReference>
<evidence type="ECO:0000256" key="3">
    <source>
        <dbReference type="ARBA" id="ARBA00013882"/>
    </source>
</evidence>
<comment type="similarity">
    <text evidence="1">Belongs to the aminoglycoside phosphotransferase family.</text>
</comment>
<reference evidence="13 14" key="1">
    <citation type="submission" date="2016-02" db="EMBL/GenBank/DDBJ databases">
        <authorList>
            <person name="Wen L."/>
            <person name="He K."/>
            <person name="Yang H."/>
        </authorList>
    </citation>
    <scope>NUCLEOTIDE SEQUENCE [LARGE SCALE GENOMIC DNA]</scope>
    <source>
        <strain evidence="13 14">TSA40</strain>
    </source>
</reference>
<evidence type="ECO:0000256" key="6">
    <source>
        <dbReference type="ARBA" id="ARBA00022840"/>
    </source>
</evidence>
<evidence type="ECO:0000313" key="14">
    <source>
        <dbReference type="Proteomes" id="UP000197535"/>
    </source>
</evidence>
<dbReference type="GO" id="GO:0016740">
    <property type="term" value="F:transferase activity"/>
    <property type="evidence" value="ECO:0007669"/>
    <property type="project" value="UniProtKB-KW"/>
</dbReference>
<keyword evidence="4" id="KW-0808">Transferase</keyword>
<feature type="domain" description="Maltogenic amylase-like C-terminal" evidence="11">
    <location>
        <begin position="84"/>
        <end position="163"/>
    </location>
</feature>
<evidence type="ECO:0000256" key="9">
    <source>
        <dbReference type="SAM" id="MobiDB-lite"/>
    </source>
</evidence>
<dbReference type="SUPFAM" id="SSF51445">
    <property type="entry name" value="(Trans)glycosidases"/>
    <property type="match status" value="1"/>
</dbReference>
<dbReference type="InterPro" id="IPR013780">
    <property type="entry name" value="Glyco_hydro_b"/>
</dbReference>
<dbReference type="Gene3D" id="3.20.20.80">
    <property type="entry name" value="Glycosidases"/>
    <property type="match status" value="1"/>
</dbReference>
<comment type="catalytic activity">
    <reaction evidence="8">
        <text>D-maltose + ATP = alpha-maltose 1-phosphate + ADP + H(+)</text>
        <dbReference type="Rhea" id="RHEA:31915"/>
        <dbReference type="ChEBI" id="CHEBI:15378"/>
        <dbReference type="ChEBI" id="CHEBI:17306"/>
        <dbReference type="ChEBI" id="CHEBI:30616"/>
        <dbReference type="ChEBI" id="CHEBI:63576"/>
        <dbReference type="ChEBI" id="CHEBI:456216"/>
        <dbReference type="EC" id="2.7.1.175"/>
    </reaction>
</comment>
<feature type="domain" description="Glycosyl hydrolase family 13 catalytic" evidence="10">
    <location>
        <begin position="9"/>
        <end position="82"/>
    </location>
</feature>
<protein>
    <recommendedName>
        <fullName evidence="3">Maltokinase</fullName>
        <ecNumber evidence="2">2.7.1.175</ecNumber>
    </recommendedName>
    <alternativeName>
        <fullName evidence="7">Maltose-1-phosphate synthase</fullName>
    </alternativeName>
</protein>
<dbReference type="Gene3D" id="3.90.1200.10">
    <property type="match status" value="1"/>
</dbReference>
<evidence type="ECO:0000256" key="5">
    <source>
        <dbReference type="ARBA" id="ARBA00022741"/>
    </source>
</evidence>
<dbReference type="InterPro" id="IPR011009">
    <property type="entry name" value="Kinase-like_dom_sf"/>
</dbReference>
<evidence type="ECO:0000256" key="7">
    <source>
        <dbReference type="ARBA" id="ARBA00031251"/>
    </source>
</evidence>
<dbReference type="Pfam" id="PF16657">
    <property type="entry name" value="Malt_amylase_C"/>
    <property type="match status" value="1"/>
</dbReference>
<dbReference type="PANTHER" id="PTHR10357:SF219">
    <property type="entry name" value="MALTOSE ALPHA-D-GLUCOSYLTRANSFERASE"/>
    <property type="match status" value="1"/>
</dbReference>
<evidence type="ECO:0000259" key="12">
    <source>
        <dbReference type="Pfam" id="PF18085"/>
    </source>
</evidence>
<dbReference type="SUPFAM" id="SSF51011">
    <property type="entry name" value="Glycosyl hydrolase domain"/>
    <property type="match status" value="1"/>
</dbReference>
<accession>A0A254T9I2</accession>
<feature type="compositionally biased region" description="Basic and acidic residues" evidence="9">
    <location>
        <begin position="1"/>
        <end position="13"/>
    </location>
</feature>
<dbReference type="AlphaFoldDB" id="A0A254T9I2"/>
<dbReference type="InterPro" id="IPR040999">
    <property type="entry name" value="Mak_N_cap"/>
</dbReference>
<evidence type="ECO:0000259" key="10">
    <source>
        <dbReference type="Pfam" id="PF00128"/>
    </source>
</evidence>
<gene>
    <name evidence="13" type="ORF">AYR66_07125</name>
</gene>
<evidence type="ECO:0000259" key="11">
    <source>
        <dbReference type="Pfam" id="PF16657"/>
    </source>
</evidence>
<comment type="caution">
    <text evidence="13">The sequence shown here is derived from an EMBL/GenBank/DDBJ whole genome shotgun (WGS) entry which is preliminary data.</text>
</comment>
<dbReference type="InterPro" id="IPR012811">
    <property type="entry name" value="TreS_maltokin_C_dom"/>
</dbReference>
<evidence type="ECO:0000256" key="1">
    <source>
        <dbReference type="ARBA" id="ARBA00006219"/>
    </source>
</evidence>
<organism evidence="13 14">
    <name type="scientific">Noviherbaspirillum denitrificans</name>
    <dbReference type="NCBI Taxonomy" id="1968433"/>
    <lineage>
        <taxon>Bacteria</taxon>
        <taxon>Pseudomonadati</taxon>
        <taxon>Pseudomonadota</taxon>
        <taxon>Betaproteobacteria</taxon>
        <taxon>Burkholderiales</taxon>
        <taxon>Oxalobacteraceae</taxon>
        <taxon>Noviherbaspirillum</taxon>
    </lineage>
</organism>
<dbReference type="EC" id="2.7.1.175" evidence="2"/>
<keyword evidence="6" id="KW-0067">ATP-binding</keyword>
<feature type="domain" description="Maltokinase N-terminal cap" evidence="12">
    <location>
        <begin position="215"/>
        <end position="280"/>
    </location>
</feature>
<dbReference type="InterPro" id="IPR006047">
    <property type="entry name" value="GH13_cat_dom"/>
</dbReference>
<dbReference type="GO" id="GO:0005524">
    <property type="term" value="F:ATP binding"/>
    <property type="evidence" value="ECO:0007669"/>
    <property type="project" value="UniProtKB-KW"/>
</dbReference>
<evidence type="ECO:0000256" key="8">
    <source>
        <dbReference type="ARBA" id="ARBA00049067"/>
    </source>
</evidence>
<dbReference type="InterPro" id="IPR017853">
    <property type="entry name" value="GH"/>
</dbReference>
<evidence type="ECO:0000256" key="2">
    <source>
        <dbReference type="ARBA" id="ARBA00011962"/>
    </source>
</evidence>
<dbReference type="Pfam" id="PF00128">
    <property type="entry name" value="Alpha-amylase"/>
    <property type="match status" value="1"/>
</dbReference>
<name>A0A254T9I2_9BURK</name>
<dbReference type="NCBIfam" id="TIGR02457">
    <property type="entry name" value="TreS_Cterm"/>
    <property type="match status" value="1"/>
</dbReference>
<dbReference type="Gene3D" id="2.60.40.1180">
    <property type="entry name" value="Golgi alpha-mannosidase II"/>
    <property type="match status" value="1"/>
</dbReference>
<dbReference type="SUPFAM" id="SSF56112">
    <property type="entry name" value="Protein kinase-like (PK-like)"/>
    <property type="match status" value="1"/>
</dbReference>
<keyword evidence="14" id="KW-1185">Reference proteome</keyword>
<dbReference type="InterPro" id="IPR032091">
    <property type="entry name" value="Malt_amylase-like_C"/>
</dbReference>
<dbReference type="GO" id="GO:0005975">
    <property type="term" value="P:carbohydrate metabolic process"/>
    <property type="evidence" value="ECO:0007669"/>
    <property type="project" value="InterPro"/>
</dbReference>
<dbReference type="EMBL" id="LSTO01000001">
    <property type="protein sequence ID" value="OWW19306.1"/>
    <property type="molecule type" value="Genomic_DNA"/>
</dbReference>
<dbReference type="Pfam" id="PF18085">
    <property type="entry name" value="Mak_N_cap"/>
    <property type="match status" value="1"/>
</dbReference>
<evidence type="ECO:0000313" key="13">
    <source>
        <dbReference type="EMBL" id="OWW19306.1"/>
    </source>
</evidence>
<keyword evidence="5" id="KW-0547">Nucleotide-binding</keyword>
<proteinExistence type="inferred from homology"/>
<feature type="region of interest" description="Disordered" evidence="9">
    <location>
        <begin position="1"/>
        <end position="24"/>
    </location>
</feature>
<sequence length="726" mass="80378">MGDNIHLGDRDGVRTPMQWTSDRNGGFSRADPARLVLPPIQDPLYGFQAVNVEAQSADPYSMLNWMRRMLSVRKQHCAFSRGSFRLLYPVNRRILTYLREYECDGEMETILCVANVSRSSQAVELDLSSYAGRVPIEMLGGSAFPQIGKLPYLLTMPPYGFYWFLLASETRLPPWHVPAPEPLPELATLVLRNGLSEILETPRRNIIENEALPVYLPMRRWYAGKQEKLKSARISVTTALPGSTARPHVLPSMLAEIETVTSGGTDRYLLPLGYIREEDIITAMPQQLALARARRGRYVGFLTDAFVLDTFSFVIIDMLRSRATLPSSDGEVQFLPTEALDAVELGTEPPIRRVSSEQSNSSLIIEEKMVLKVIRRLLPGVHPEAEMGRHLTSLGYANAPRMYGEVARIGTDGTRHTMIMVQEFIHNQGDAWEWVLDTLARWIHHATIAEPAAAAGTTQEISHPQDELLSLAANLGKRLGEMHALLARPADDPAFSPETATVDDAEAWAMGARKQLEAAFAALQARSEWSNEAEARRAARLIGEHDRLLDRLDALAAAGVGTLRMRIHGDFHLGQALVAHGDVYIVDFEGEPSKPLAARREKSSPLRDVAGLLRSFDYAAAFANTAGPADLDEAGELRKQEIIRKFAPTCQSAFLEAYREAAYADGFRIAPEAEASLLQLFVLEKAGYEVCYEAANRPTWIPVPMNGLARIADELLSTPEGEASNG</sequence>
<evidence type="ECO:0000256" key="4">
    <source>
        <dbReference type="ARBA" id="ARBA00022679"/>
    </source>
</evidence>